<evidence type="ECO:0000313" key="1">
    <source>
        <dbReference type="EMBL" id="KAI8435364.1"/>
    </source>
</evidence>
<name>A0ACC0KFT0_CHOFU</name>
<dbReference type="EMBL" id="CM046105">
    <property type="protein sequence ID" value="KAI8435364.1"/>
    <property type="molecule type" value="Genomic_DNA"/>
</dbReference>
<reference evidence="1 2" key="1">
    <citation type="journal article" date="2022" name="Genome Biol. Evol.">
        <title>The Spruce Budworm Genome: Reconstructing the Evolutionary History of Antifreeze Proteins.</title>
        <authorList>
            <person name="Beliveau C."/>
            <person name="Gagne P."/>
            <person name="Picq S."/>
            <person name="Vernygora O."/>
            <person name="Keeling C.I."/>
            <person name="Pinkney K."/>
            <person name="Doucet D."/>
            <person name="Wen F."/>
            <person name="Johnston J.S."/>
            <person name="Maaroufi H."/>
            <person name="Boyle B."/>
            <person name="Laroche J."/>
            <person name="Dewar K."/>
            <person name="Juretic N."/>
            <person name="Blackburn G."/>
            <person name="Nisole A."/>
            <person name="Brunet B."/>
            <person name="Brandao M."/>
            <person name="Lumley L."/>
            <person name="Duan J."/>
            <person name="Quan G."/>
            <person name="Lucarotti C.J."/>
            <person name="Roe A.D."/>
            <person name="Sperling F.A.H."/>
            <person name="Levesque R.C."/>
            <person name="Cusson M."/>
        </authorList>
    </citation>
    <scope>NUCLEOTIDE SEQUENCE [LARGE SCALE GENOMIC DNA]</scope>
    <source>
        <strain evidence="1">Glfc:IPQL:Cfum</strain>
    </source>
</reference>
<protein>
    <submittedName>
        <fullName evidence="1">Uncharacterized protein</fullName>
    </submittedName>
</protein>
<evidence type="ECO:0000313" key="2">
    <source>
        <dbReference type="Proteomes" id="UP001064048"/>
    </source>
</evidence>
<organism evidence="1 2">
    <name type="scientific">Choristoneura fumiferana</name>
    <name type="common">Spruce budworm moth</name>
    <name type="synonym">Archips fumiferana</name>
    <dbReference type="NCBI Taxonomy" id="7141"/>
    <lineage>
        <taxon>Eukaryota</taxon>
        <taxon>Metazoa</taxon>
        <taxon>Ecdysozoa</taxon>
        <taxon>Arthropoda</taxon>
        <taxon>Hexapoda</taxon>
        <taxon>Insecta</taxon>
        <taxon>Pterygota</taxon>
        <taxon>Neoptera</taxon>
        <taxon>Endopterygota</taxon>
        <taxon>Lepidoptera</taxon>
        <taxon>Glossata</taxon>
        <taxon>Ditrysia</taxon>
        <taxon>Tortricoidea</taxon>
        <taxon>Tortricidae</taxon>
        <taxon>Tortricinae</taxon>
        <taxon>Choristoneura</taxon>
    </lineage>
</organism>
<keyword evidence="2" id="KW-1185">Reference proteome</keyword>
<proteinExistence type="predicted"/>
<dbReference type="Proteomes" id="UP001064048">
    <property type="component" value="Chromosome 5"/>
</dbReference>
<accession>A0ACC0KFT0</accession>
<comment type="caution">
    <text evidence="1">The sequence shown here is derived from an EMBL/GenBank/DDBJ whole genome shotgun (WGS) entry which is preliminary data.</text>
</comment>
<gene>
    <name evidence="1" type="ORF">MSG28_003683</name>
</gene>
<sequence length="505" mass="57322">MDRRLLALLCAATLAIPGTSRTIYLEQVPPTNEELSFMQRYGYLPSAGEGEASSFTPDSIAEAVRLLQGFAGLPRTGVLDGETKKVFKKKRCGVKDIIEAAPSRRRRYVIQQGWNKKSISYRVLNGSSTLGKERVEALMAKGLALWAPHVGLKFHREDTGEADIEVSFASWDHGDGFPFDGLGGVMAHAFCPPYGAMHFDDDEVWGELDDEDEDATDFFAVAVHEIGHALGMAHSAVKSSVMYPYYQPTVARLHADDISGMRELYSKQPAGSEEQTESPVVPRSSLGPGPTQPDDDVPDLCFTNYDTIQVLQGKIYVFEEEWMWALNERKVVVEGYPKRFRDVFAGLPASVNVVRTVYEKRNGNIVIFADKRYWEFGSNFRLINRGRLSDYSLPPSLPELTSVFVSNYNNKTYLISDERFWRYDEGTRTMDQGYPKEMSAWRDLPYPVDAALVWQGDTYFFRGPRFWRFDNDAIRTHPYYPLPTALVWFQCEPAADTERYTRNED</sequence>